<reference evidence="3" key="1">
    <citation type="submission" date="2017-09" db="EMBL/GenBank/DDBJ databases">
        <title>Depth-based differentiation of microbial function through sediment-hosted aquifers and enrichment of novel symbionts in the deep terrestrial subsurface.</title>
        <authorList>
            <person name="Probst A.J."/>
            <person name="Ladd B."/>
            <person name="Jarett J.K."/>
            <person name="Geller-Mcgrath D.E."/>
            <person name="Sieber C.M.K."/>
            <person name="Emerson J.B."/>
            <person name="Anantharaman K."/>
            <person name="Thomas B.C."/>
            <person name="Malmstrom R."/>
            <person name="Stieglmeier M."/>
            <person name="Klingl A."/>
            <person name="Woyke T."/>
            <person name="Ryan C.M."/>
            <person name="Banfield J.F."/>
        </authorList>
    </citation>
    <scope>NUCLEOTIDE SEQUENCE [LARGE SCALE GENOMIC DNA]</scope>
</reference>
<feature type="transmembrane region" description="Helical" evidence="1">
    <location>
        <begin position="75"/>
        <end position="94"/>
    </location>
</feature>
<comment type="caution">
    <text evidence="2">The sequence shown here is derived from an EMBL/GenBank/DDBJ whole genome shotgun (WGS) entry which is preliminary data.</text>
</comment>
<evidence type="ECO:0000256" key="1">
    <source>
        <dbReference type="SAM" id="Phobius"/>
    </source>
</evidence>
<evidence type="ECO:0000313" key="2">
    <source>
        <dbReference type="EMBL" id="PIR70121.1"/>
    </source>
</evidence>
<dbReference type="AlphaFoldDB" id="A0A2H0TEZ8"/>
<organism evidence="2 3">
    <name type="scientific">Candidatus Niyogibacteria bacterium CG10_big_fil_rev_8_21_14_0_10_42_19</name>
    <dbReference type="NCBI Taxonomy" id="1974725"/>
    <lineage>
        <taxon>Bacteria</taxon>
        <taxon>Candidatus Niyogiibacteriota</taxon>
    </lineage>
</organism>
<feature type="transmembrane region" description="Helical" evidence="1">
    <location>
        <begin position="40"/>
        <end position="68"/>
    </location>
</feature>
<dbReference type="EMBL" id="PFCN01000035">
    <property type="protein sequence ID" value="PIR70121.1"/>
    <property type="molecule type" value="Genomic_DNA"/>
</dbReference>
<protein>
    <submittedName>
        <fullName evidence="2">Uncharacterized protein</fullName>
    </submittedName>
</protein>
<keyword evidence="1" id="KW-0812">Transmembrane</keyword>
<evidence type="ECO:0000313" key="3">
    <source>
        <dbReference type="Proteomes" id="UP000229383"/>
    </source>
</evidence>
<dbReference type="Proteomes" id="UP000229383">
    <property type="component" value="Unassembled WGS sequence"/>
</dbReference>
<feature type="transmembrane region" description="Helical" evidence="1">
    <location>
        <begin position="12"/>
        <end position="34"/>
    </location>
</feature>
<proteinExistence type="predicted"/>
<accession>A0A2H0TEZ8</accession>
<sequence length="95" mass="11178">MLQKIKSISSEKYLFLNLIINIVFYCGFFLAALYEKTPLFLVIIWLAAFFLFIVLLFFIGLILLFCLGQNKKWQICVGLFIDVLFFIFIFMAQLT</sequence>
<gene>
    <name evidence="2" type="ORF">COU46_03140</name>
</gene>
<keyword evidence="1" id="KW-0472">Membrane</keyword>
<name>A0A2H0TEZ8_9BACT</name>
<keyword evidence="1" id="KW-1133">Transmembrane helix</keyword>